<reference evidence="6 7" key="1">
    <citation type="submission" date="2018-09" db="EMBL/GenBank/DDBJ databases">
        <title>Acidovorax cavernicola nov. sp. isolated from Gruta de las Maravillas (Aracena, Spain).</title>
        <authorList>
            <person name="Jurado V."/>
            <person name="Gutierrez-Patricio S."/>
            <person name="Gonzalez-Pimentel J.L."/>
            <person name="Miller A.Z."/>
            <person name="Laiz L."/>
            <person name="Saiz-Jimenez C."/>
        </authorList>
    </citation>
    <scope>NUCLEOTIDE SEQUENCE [LARGE SCALE GENOMIC DNA]</scope>
    <source>
        <strain evidence="6 7">1011MAR4D40.2</strain>
    </source>
</reference>
<comment type="caution">
    <text evidence="6">The sequence shown here is derived from an EMBL/GenBank/DDBJ whole genome shotgun (WGS) entry which is preliminary data.</text>
</comment>
<keyword evidence="7" id="KW-1185">Reference proteome</keyword>
<evidence type="ECO:0000256" key="2">
    <source>
        <dbReference type="ARBA" id="ARBA00022475"/>
    </source>
</evidence>
<keyword evidence="6" id="KW-0282">Flagellum</keyword>
<dbReference type="OrthoDB" id="8905632at2"/>
<evidence type="ECO:0000256" key="5">
    <source>
        <dbReference type="ARBA" id="ARBA00023136"/>
    </source>
</evidence>
<evidence type="ECO:0000256" key="4">
    <source>
        <dbReference type="ARBA" id="ARBA00022989"/>
    </source>
</evidence>
<keyword evidence="5" id="KW-0472">Membrane</keyword>
<dbReference type="InterPro" id="IPR022781">
    <property type="entry name" value="Flagellar_biosynth_FliO"/>
</dbReference>
<sequence length="53" mass="5587">MQQRQAMARGGDVTTRVLSAVAVGAHQRVVTVEVGEGAQKTRLVLGVTAQQIN</sequence>
<comment type="subcellular location">
    <subcellularLocation>
        <location evidence="1">Cell membrane</location>
    </subcellularLocation>
</comment>
<gene>
    <name evidence="6" type="ORF">D3H34_32640</name>
</gene>
<feature type="non-terminal residue" evidence="6">
    <location>
        <position position="53"/>
    </location>
</feature>
<organism evidence="6 7">
    <name type="scientific">Acidovorax cavernicola</name>
    <dbReference type="NCBI Taxonomy" id="1675792"/>
    <lineage>
        <taxon>Bacteria</taxon>
        <taxon>Pseudomonadati</taxon>
        <taxon>Pseudomonadota</taxon>
        <taxon>Betaproteobacteria</taxon>
        <taxon>Burkholderiales</taxon>
        <taxon>Comamonadaceae</taxon>
        <taxon>Acidovorax</taxon>
    </lineage>
</organism>
<dbReference type="Proteomes" id="UP000265619">
    <property type="component" value="Unassembled WGS sequence"/>
</dbReference>
<dbReference type="AlphaFoldDB" id="A0A9X8CXV7"/>
<proteinExistence type="predicted"/>
<evidence type="ECO:0000256" key="1">
    <source>
        <dbReference type="ARBA" id="ARBA00004236"/>
    </source>
</evidence>
<name>A0A9X8CXV7_9BURK</name>
<keyword evidence="3" id="KW-0812">Transmembrane</keyword>
<keyword evidence="6" id="KW-0966">Cell projection</keyword>
<protein>
    <submittedName>
        <fullName evidence="6">Flagellar biosynthesis protein FliO</fullName>
    </submittedName>
</protein>
<keyword evidence="4" id="KW-1133">Transmembrane helix</keyword>
<keyword evidence="6" id="KW-0969">Cilium</keyword>
<evidence type="ECO:0000313" key="6">
    <source>
        <dbReference type="EMBL" id="RIX70703.1"/>
    </source>
</evidence>
<dbReference type="Pfam" id="PF04347">
    <property type="entry name" value="FliO"/>
    <property type="match status" value="1"/>
</dbReference>
<dbReference type="GO" id="GO:0016020">
    <property type="term" value="C:membrane"/>
    <property type="evidence" value="ECO:0007669"/>
    <property type="project" value="InterPro"/>
</dbReference>
<keyword evidence="2" id="KW-1003">Cell membrane</keyword>
<evidence type="ECO:0000313" key="7">
    <source>
        <dbReference type="Proteomes" id="UP000265619"/>
    </source>
</evidence>
<evidence type="ECO:0000256" key="3">
    <source>
        <dbReference type="ARBA" id="ARBA00022692"/>
    </source>
</evidence>
<dbReference type="GO" id="GO:0044781">
    <property type="term" value="P:bacterial-type flagellum organization"/>
    <property type="evidence" value="ECO:0007669"/>
    <property type="project" value="InterPro"/>
</dbReference>
<accession>A0A9X8CXV7</accession>
<dbReference type="EMBL" id="QXMN01000217">
    <property type="protein sequence ID" value="RIX70703.1"/>
    <property type="molecule type" value="Genomic_DNA"/>
</dbReference>